<dbReference type="UniPathway" id="UPA00143"/>
<dbReference type="Pfam" id="PF21717">
    <property type="entry name" value="DTX3L_a-b"/>
    <property type="match status" value="1"/>
</dbReference>
<keyword evidence="1" id="KW-1185">Reference proteome</keyword>
<dbReference type="Pfam" id="PF21718">
    <property type="entry name" value="KH_DTX3L"/>
    <property type="match status" value="2"/>
</dbReference>
<dbReference type="InterPro" id="IPR048418">
    <property type="entry name" value="DTX3L_a/b_dom"/>
</dbReference>
<gene>
    <name evidence="2" type="primary">Dtx3l</name>
</gene>
<dbReference type="GO" id="GO:0016567">
    <property type="term" value="P:protein ubiquitination"/>
    <property type="evidence" value="ECO:0007669"/>
    <property type="project" value="UniProtKB-UniRule"/>
</dbReference>
<dbReference type="InterPro" id="IPR017907">
    <property type="entry name" value="Znf_RING_CS"/>
</dbReference>
<dbReference type="GO" id="GO:0005737">
    <property type="term" value="C:cytoplasm"/>
    <property type="evidence" value="ECO:0007669"/>
    <property type="project" value="UniProtKB-SubCell"/>
</dbReference>
<proteinExistence type="predicted"/>
<dbReference type="PANTHER" id="PTHR12622">
    <property type="entry name" value="DELTEX-RELATED"/>
    <property type="match status" value="1"/>
</dbReference>
<dbReference type="SMART" id="SM00184">
    <property type="entry name" value="RING"/>
    <property type="match status" value="1"/>
</dbReference>
<protein>
    <submittedName>
        <fullName evidence="2">E3 ubiquitin-protein ligase DTX3L isoform X1</fullName>
    </submittedName>
</protein>
<dbReference type="GO" id="GO:0061630">
    <property type="term" value="F:ubiquitin protein ligase activity"/>
    <property type="evidence" value="ECO:0007669"/>
    <property type="project" value="UniProtKB-UniRule"/>
</dbReference>
<dbReference type="Proteomes" id="UP001732720">
    <property type="component" value="Chromosome 5"/>
</dbReference>
<dbReference type="PROSITE" id="PS50089">
    <property type="entry name" value="ZF_RING_2"/>
    <property type="match status" value="1"/>
</dbReference>
<dbReference type="InterPro" id="IPR039398">
    <property type="entry name" value="Deltex_fam"/>
</dbReference>
<accession>A0A8B7UX96</accession>
<name>A0A8B7UX96_CASCN</name>
<dbReference type="PROSITE" id="PS00518">
    <property type="entry name" value="ZF_RING_1"/>
    <property type="match status" value="1"/>
</dbReference>
<sequence>MLVEDKLVTIFLKTTENPVENMRPRISSLTHLQAEPQSDQKHPNEEPVPTAVNSSVQKIFLTVEADLNCELFSKEQRAHVTTICPHVKKMEGNDGIEKVRGNFKDIEKIYHFLSGQLMKSEQKQESSPSSMERKPPDQQGWDSCFFPSEPKTRSQEKSNTFEVSLPFFEYFRHTCPGKIDSIEKRFGVNIKTQEKSPNVVYINVTANQSGDLDAALGSFVSEFQKSTEALKQDYVSLQDNKQANEIKQELNHCFSKLLIKEEGGMLTLLGNQDDISAAKEKISESCNKAPVKILAPSSMMDILKVDTTLYKVLEAELFQEIPKIDQKYNTCCKIFEKHQKTCIQFDPVDKKIDLSVHAYASFIDAFQHATCQLMTEVLLLKPLGQEKVHLHGTKFANDFRKRHPNIQLVQNQESMTLTGLPKYLAQAKQYVLKIWGLLPLAGEKLNVDNETPMDIDSNDSKAALPSLRGSACSDVSEVNEKVEDICAICMDTIHDKQVLPKCKHEFCTACIRMSMTYKPVCPVCLTSYGVHKGNQPNGTMTYSVSRASLPGYENCGTITIRYNIESGIQTEEHPNPGKPYSGTHRTAYLPDNKEGREVLGLLRAAFDQKLIFTVGISRMSGISDVITWNDIHHKTSQSGGPVNFGYPDPDYLKRVKEELKAKGIEKENC</sequence>
<dbReference type="RefSeq" id="XP_020023584.2">
    <property type="nucleotide sequence ID" value="XM_020167995.2"/>
</dbReference>
<dbReference type="SUPFAM" id="SSF57850">
    <property type="entry name" value="RING/U-box"/>
    <property type="match status" value="1"/>
</dbReference>
<dbReference type="Pfam" id="PF13923">
    <property type="entry name" value="zf-C3HC4_2"/>
    <property type="match status" value="1"/>
</dbReference>
<dbReference type="GO" id="GO:0008270">
    <property type="term" value="F:zinc ion binding"/>
    <property type="evidence" value="ECO:0007669"/>
    <property type="project" value="UniProtKB-KW"/>
</dbReference>
<dbReference type="Gene3D" id="3.30.40.10">
    <property type="entry name" value="Zinc/RING finger domain, C3HC4 (zinc finger)"/>
    <property type="match status" value="1"/>
</dbReference>
<evidence type="ECO:0000313" key="1">
    <source>
        <dbReference type="Proteomes" id="UP001732720"/>
    </source>
</evidence>
<dbReference type="InterPro" id="IPR039396">
    <property type="entry name" value="Deltex_C"/>
</dbReference>
<dbReference type="OrthoDB" id="527344at2759"/>
<organism evidence="2">
    <name type="scientific">Castor canadensis</name>
    <name type="common">American beaver</name>
    <dbReference type="NCBI Taxonomy" id="51338"/>
    <lineage>
        <taxon>Eukaryota</taxon>
        <taxon>Metazoa</taxon>
        <taxon>Chordata</taxon>
        <taxon>Craniata</taxon>
        <taxon>Vertebrata</taxon>
        <taxon>Euteleostomi</taxon>
        <taxon>Mammalia</taxon>
        <taxon>Eutheria</taxon>
        <taxon>Euarchontoglires</taxon>
        <taxon>Glires</taxon>
        <taxon>Rodentia</taxon>
        <taxon>Castorimorpha</taxon>
        <taxon>Castoridae</taxon>
        <taxon>Castor</taxon>
    </lineage>
</organism>
<dbReference type="InterPro" id="IPR001841">
    <property type="entry name" value="Znf_RING"/>
</dbReference>
<dbReference type="CDD" id="cd09633">
    <property type="entry name" value="Deltex_C"/>
    <property type="match status" value="1"/>
</dbReference>
<dbReference type="Pfam" id="PF18102">
    <property type="entry name" value="DTC"/>
    <property type="match status" value="1"/>
</dbReference>
<dbReference type="InterPro" id="IPR013083">
    <property type="entry name" value="Znf_RING/FYVE/PHD"/>
</dbReference>
<dbReference type="CTD" id="151636"/>
<reference evidence="2" key="1">
    <citation type="submission" date="2025-08" db="UniProtKB">
        <authorList>
            <consortium name="RefSeq"/>
        </authorList>
    </citation>
    <scope>IDENTIFICATION</scope>
</reference>
<dbReference type="InterPro" id="IPR039399">
    <property type="entry name" value="Deltex_C_sf"/>
</dbReference>
<dbReference type="FunFam" id="3.30.390.130:FF:000001">
    <property type="entry name" value="Probable E3 ubiquitin-protein ligase DTX3"/>
    <property type="match status" value="1"/>
</dbReference>
<dbReference type="Gene3D" id="3.30.390.130">
    <property type="match status" value="1"/>
</dbReference>
<evidence type="ECO:0000313" key="2">
    <source>
        <dbReference type="RefSeq" id="XP_020023584.2"/>
    </source>
</evidence>
<dbReference type="InterPro" id="IPR048409">
    <property type="entry name" value="DTX3L_KH-like"/>
</dbReference>
<dbReference type="GO" id="GO:0007219">
    <property type="term" value="P:Notch signaling pathway"/>
    <property type="evidence" value="ECO:0007669"/>
    <property type="project" value="InterPro"/>
</dbReference>